<keyword evidence="3" id="KW-1185">Reference proteome</keyword>
<protein>
    <submittedName>
        <fullName evidence="2">Helix-turn-helix domain-containing protein</fullName>
    </submittedName>
</protein>
<dbReference type="AlphaFoldDB" id="A0A941CR04"/>
<dbReference type="Proteomes" id="UP000675379">
    <property type="component" value="Unassembled WGS sequence"/>
</dbReference>
<organism evidence="2 3">
    <name type="scientific">Proteiniclasticum sediminis</name>
    <dbReference type="NCBI Taxonomy" id="2804028"/>
    <lineage>
        <taxon>Bacteria</taxon>
        <taxon>Bacillati</taxon>
        <taxon>Bacillota</taxon>
        <taxon>Clostridia</taxon>
        <taxon>Eubacteriales</taxon>
        <taxon>Clostridiaceae</taxon>
        <taxon>Proteiniclasticum</taxon>
    </lineage>
</organism>
<comment type="caution">
    <text evidence="2">The sequence shown here is derived from an EMBL/GenBank/DDBJ whole genome shotgun (WGS) entry which is preliminary data.</text>
</comment>
<feature type="coiled-coil region" evidence="1">
    <location>
        <begin position="69"/>
        <end position="96"/>
    </location>
</feature>
<name>A0A941CR04_9CLOT</name>
<accession>A0A941CR04</accession>
<gene>
    <name evidence="2" type="ORF">KCG48_05115</name>
</gene>
<dbReference type="RefSeq" id="WP_211800290.1">
    <property type="nucleotide sequence ID" value="NZ_JAGSCS010000004.1"/>
</dbReference>
<keyword evidence="1" id="KW-0175">Coiled coil</keyword>
<evidence type="ECO:0000313" key="3">
    <source>
        <dbReference type="Proteomes" id="UP000675379"/>
    </source>
</evidence>
<reference evidence="2" key="1">
    <citation type="submission" date="2021-04" db="EMBL/GenBank/DDBJ databases">
        <title>Proteiniclasticum sedimins sp. nov., an obligate anaerobic bacterium isolated from anaerobic sludge.</title>
        <authorList>
            <person name="Liu J."/>
        </authorList>
    </citation>
    <scope>NUCLEOTIDE SEQUENCE</scope>
    <source>
        <strain evidence="2">BAD-10</strain>
    </source>
</reference>
<evidence type="ECO:0000256" key="1">
    <source>
        <dbReference type="SAM" id="Coils"/>
    </source>
</evidence>
<evidence type="ECO:0000313" key="2">
    <source>
        <dbReference type="EMBL" id="MBR0575721.1"/>
    </source>
</evidence>
<proteinExistence type="predicted"/>
<sequence>MESAKIPDDALFITVEQLAAALQTTPNTIYRKIKSGVIPVSSVMDAPRIPREFIDAQTDWLKSTETFTERKLRKQLKEQTEEIACLKNTIRTMLRAGMEANL</sequence>
<dbReference type="EMBL" id="JAGSCS010000004">
    <property type="protein sequence ID" value="MBR0575721.1"/>
    <property type="molecule type" value="Genomic_DNA"/>
</dbReference>